<feature type="non-terminal residue" evidence="2">
    <location>
        <position position="1"/>
    </location>
</feature>
<organism evidence="2 6">
    <name type="scientific">Didymodactylos carnosus</name>
    <dbReference type="NCBI Taxonomy" id="1234261"/>
    <lineage>
        <taxon>Eukaryota</taxon>
        <taxon>Metazoa</taxon>
        <taxon>Spiralia</taxon>
        <taxon>Gnathifera</taxon>
        <taxon>Rotifera</taxon>
        <taxon>Eurotatoria</taxon>
        <taxon>Bdelloidea</taxon>
        <taxon>Philodinida</taxon>
        <taxon>Philodinidae</taxon>
        <taxon>Didymodactylos</taxon>
    </lineage>
</organism>
<keyword evidence="6" id="KW-1185">Reference proteome</keyword>
<feature type="region of interest" description="Disordered" evidence="1">
    <location>
        <begin position="61"/>
        <end position="98"/>
    </location>
</feature>
<evidence type="ECO:0000256" key="1">
    <source>
        <dbReference type="SAM" id="MobiDB-lite"/>
    </source>
</evidence>
<evidence type="ECO:0000313" key="3">
    <source>
        <dbReference type="EMBL" id="CAF1613157.1"/>
    </source>
</evidence>
<dbReference type="EMBL" id="CAJOBC010102975">
    <property type="protein sequence ID" value="CAF4483072.1"/>
    <property type="molecule type" value="Genomic_DNA"/>
</dbReference>
<gene>
    <name evidence="2" type="ORF">GPM918_LOCUS42645</name>
    <name evidence="3" type="ORF">OVA965_LOCUS42772</name>
    <name evidence="5" type="ORF">SRO942_LOCUS43933</name>
    <name evidence="4" type="ORF">TMI583_LOCUS44781</name>
</gene>
<comment type="caution">
    <text evidence="2">The sequence shown here is derived from an EMBL/GenBank/DDBJ whole genome shotgun (WGS) entry which is preliminary data.</text>
</comment>
<accession>A0A816B7V3</accession>
<feature type="compositionally biased region" description="Acidic residues" evidence="1">
    <location>
        <begin position="65"/>
        <end position="77"/>
    </location>
</feature>
<reference evidence="2" key="1">
    <citation type="submission" date="2021-02" db="EMBL/GenBank/DDBJ databases">
        <authorList>
            <person name="Nowell W R."/>
        </authorList>
    </citation>
    <scope>NUCLEOTIDE SEQUENCE</scope>
</reference>
<feature type="non-terminal residue" evidence="2">
    <location>
        <position position="196"/>
    </location>
</feature>
<evidence type="ECO:0000313" key="4">
    <source>
        <dbReference type="EMBL" id="CAF4428435.1"/>
    </source>
</evidence>
<dbReference type="Proteomes" id="UP000681722">
    <property type="component" value="Unassembled WGS sequence"/>
</dbReference>
<evidence type="ECO:0000313" key="6">
    <source>
        <dbReference type="Proteomes" id="UP000663829"/>
    </source>
</evidence>
<protein>
    <recommendedName>
        <fullName evidence="7">MULE transposase domain-containing protein</fullName>
    </recommendedName>
</protein>
<dbReference type="Proteomes" id="UP000682733">
    <property type="component" value="Unassembled WGS sequence"/>
</dbReference>
<evidence type="ECO:0000313" key="5">
    <source>
        <dbReference type="EMBL" id="CAF4483072.1"/>
    </source>
</evidence>
<sequence length="196" mass="23551">MNLMTSNSFWLIEQKCYIITDDERAFKNAFYETFPAMKQLRCRTHIYRNIYKNILKFRSAKPSPTDDEQEEKIDDTEVQVLPDQSDTTDDNNETLNDSVEMEDEAIDNITNSYSNEDTNIYGQILLEHDYWFKQEIIFVKEKRRETACRMIKDCKYLFSLNSFEKFQSELNNMQVNWESAFVKYFNKNIFVDIHEI</sequence>
<dbReference type="EMBL" id="CAJNOK010053771">
    <property type="protein sequence ID" value="CAF1613157.1"/>
    <property type="molecule type" value="Genomic_DNA"/>
</dbReference>
<dbReference type="EMBL" id="CAJNOQ010036459">
    <property type="protein sequence ID" value="CAF1604229.1"/>
    <property type="molecule type" value="Genomic_DNA"/>
</dbReference>
<evidence type="ECO:0008006" key="7">
    <source>
        <dbReference type="Google" id="ProtNLM"/>
    </source>
</evidence>
<proteinExistence type="predicted"/>
<evidence type="ECO:0000313" key="2">
    <source>
        <dbReference type="EMBL" id="CAF1604229.1"/>
    </source>
</evidence>
<name>A0A816B7V3_9BILA</name>
<dbReference type="OrthoDB" id="5791190at2759"/>
<dbReference type="Proteomes" id="UP000677228">
    <property type="component" value="Unassembled WGS sequence"/>
</dbReference>
<dbReference type="Proteomes" id="UP000663829">
    <property type="component" value="Unassembled WGS sequence"/>
</dbReference>
<dbReference type="EMBL" id="CAJOBA010078160">
    <property type="protein sequence ID" value="CAF4428435.1"/>
    <property type="molecule type" value="Genomic_DNA"/>
</dbReference>
<dbReference type="AlphaFoldDB" id="A0A816B7V3"/>